<evidence type="ECO:0000256" key="12">
    <source>
        <dbReference type="ARBA" id="ARBA00029840"/>
    </source>
</evidence>
<reference evidence="19" key="1">
    <citation type="journal article" date="2013" name="Stand. Genomic Sci.">
        <title>Complete genome sequence of Desulfocapsa sulfexigens, a marine deltaproteobacterium specialized in disproportionating inorganic sulfur compounds.</title>
        <authorList>
            <person name="Finster K.W."/>
            <person name="Kjeldsen K.U."/>
            <person name="Kube M."/>
            <person name="Reinhardt R."/>
            <person name="Mussmann M."/>
            <person name="Amann R."/>
            <person name="Schreiber L."/>
        </authorList>
    </citation>
    <scope>NUCLEOTIDE SEQUENCE [LARGE SCALE GENOMIC DNA]</scope>
    <source>
        <strain evidence="19">DSM 10523 / SB164P1</strain>
    </source>
</reference>
<feature type="domain" description="Peptidase M1 alanyl aminopeptidase C-terminal" evidence="16">
    <location>
        <begin position="551"/>
        <end position="873"/>
    </location>
</feature>
<evidence type="ECO:0000256" key="10">
    <source>
        <dbReference type="ARBA" id="ARBA00022833"/>
    </source>
</evidence>
<protein>
    <recommendedName>
        <fullName evidence="5">Aminopeptidase N</fullName>
        <ecNumber evidence="4">3.4.11.2</ecNumber>
    </recommendedName>
    <alternativeName>
        <fullName evidence="12">Alpha-aminoacylpeptide hydrolase</fullName>
    </alternativeName>
</protein>
<dbReference type="EC" id="3.4.11.2" evidence="4"/>
<evidence type="ECO:0000259" key="17">
    <source>
        <dbReference type="Pfam" id="PF17900"/>
    </source>
</evidence>
<evidence type="ECO:0000313" key="18">
    <source>
        <dbReference type="EMBL" id="AGF79798.1"/>
    </source>
</evidence>
<dbReference type="Pfam" id="PF11940">
    <property type="entry name" value="DUF3458"/>
    <property type="match status" value="1"/>
</dbReference>
<evidence type="ECO:0000313" key="19">
    <source>
        <dbReference type="Proteomes" id="UP000011721"/>
    </source>
</evidence>
<dbReference type="PRINTS" id="PR00756">
    <property type="entry name" value="ALADIPTASE"/>
</dbReference>
<dbReference type="InterPro" id="IPR024601">
    <property type="entry name" value="Peptidase_M1_pepN_C"/>
</dbReference>
<keyword evidence="7" id="KW-0645">Protease</keyword>
<dbReference type="AlphaFoldDB" id="M1P8I7"/>
<dbReference type="OrthoDB" id="9816201at2"/>
<dbReference type="HOGENOM" id="CLU_007993_2_0_7"/>
<dbReference type="SUPFAM" id="SSF55486">
    <property type="entry name" value="Metalloproteases ('zincins'), catalytic domain"/>
    <property type="match status" value="1"/>
</dbReference>
<comment type="similarity">
    <text evidence="3">Belongs to the peptidase M1 family.</text>
</comment>
<dbReference type="eggNOG" id="COG0308">
    <property type="taxonomic scope" value="Bacteria"/>
</dbReference>
<evidence type="ECO:0000259" key="15">
    <source>
        <dbReference type="Pfam" id="PF11940"/>
    </source>
</evidence>
<evidence type="ECO:0000259" key="14">
    <source>
        <dbReference type="Pfam" id="PF01433"/>
    </source>
</evidence>
<evidence type="ECO:0000256" key="8">
    <source>
        <dbReference type="ARBA" id="ARBA00022723"/>
    </source>
</evidence>
<keyword evidence="19" id="KW-1185">Reference proteome</keyword>
<dbReference type="InterPro" id="IPR027268">
    <property type="entry name" value="Peptidase_M4/M1_CTD_sf"/>
</dbReference>
<dbReference type="GO" id="GO:0016285">
    <property type="term" value="F:alanyl aminopeptidase activity"/>
    <property type="evidence" value="ECO:0007669"/>
    <property type="project" value="UniProtKB-EC"/>
</dbReference>
<evidence type="ECO:0000256" key="13">
    <source>
        <dbReference type="ARBA" id="ARBA00059739"/>
    </source>
</evidence>
<keyword evidence="9" id="KW-0378">Hydrolase</keyword>
<dbReference type="FunFam" id="3.30.2010.30:FF:000002">
    <property type="entry name" value="Putative aminopeptidase N"/>
    <property type="match status" value="1"/>
</dbReference>
<keyword evidence="11" id="KW-0482">Metalloprotease</keyword>
<dbReference type="RefSeq" id="WP_015405482.1">
    <property type="nucleotide sequence ID" value="NC_020304.1"/>
</dbReference>
<dbReference type="SUPFAM" id="SSF63737">
    <property type="entry name" value="Leukotriene A4 hydrolase N-terminal domain"/>
    <property type="match status" value="1"/>
</dbReference>
<dbReference type="InterPro" id="IPR037144">
    <property type="entry name" value="Peptidase_M1_pepN_C_sf"/>
</dbReference>
<comment type="function">
    <text evidence="13">Aminopeptidase N is involved in the degradation of intracellular peptides generated by protein breakdown during normal growth as well as in response to nutrient starvation.</text>
</comment>
<dbReference type="Gene3D" id="2.60.40.1840">
    <property type="match status" value="1"/>
</dbReference>
<dbReference type="PATRIC" id="fig|1167006.5.peg.3532"/>
<dbReference type="MEROPS" id="M01.005"/>
<organism evidence="18 19">
    <name type="scientific">Desulfocapsa sulfexigens (strain DSM 10523 / SB164P1)</name>
    <dbReference type="NCBI Taxonomy" id="1167006"/>
    <lineage>
        <taxon>Bacteria</taxon>
        <taxon>Pseudomonadati</taxon>
        <taxon>Thermodesulfobacteriota</taxon>
        <taxon>Desulfobulbia</taxon>
        <taxon>Desulfobulbales</taxon>
        <taxon>Desulfocapsaceae</taxon>
        <taxon>Desulfocapsa</taxon>
    </lineage>
</organism>
<dbReference type="Gene3D" id="2.60.40.1730">
    <property type="entry name" value="tricorn interacting facor f3 domain"/>
    <property type="match status" value="1"/>
</dbReference>
<evidence type="ECO:0000256" key="9">
    <source>
        <dbReference type="ARBA" id="ARBA00022801"/>
    </source>
</evidence>
<dbReference type="Gene3D" id="3.30.2010.30">
    <property type="match status" value="1"/>
</dbReference>
<evidence type="ECO:0000256" key="7">
    <source>
        <dbReference type="ARBA" id="ARBA00022670"/>
    </source>
</evidence>
<feature type="domain" description="Peptidase M1 membrane alanine aminopeptidase" evidence="14">
    <location>
        <begin position="232"/>
        <end position="442"/>
    </location>
</feature>
<dbReference type="NCBIfam" id="TIGR02414">
    <property type="entry name" value="pepN_proteo"/>
    <property type="match status" value="1"/>
</dbReference>
<dbReference type="InterPro" id="IPR035414">
    <property type="entry name" value="Peptidase_M1_pepN_Ig-like"/>
</dbReference>
<dbReference type="FunFam" id="1.10.390.10:FF:000002">
    <property type="entry name" value="Aminopeptidase N"/>
    <property type="match status" value="1"/>
</dbReference>
<dbReference type="FunFam" id="2.60.40.1730:FF:000005">
    <property type="entry name" value="Aminopeptidase N"/>
    <property type="match status" value="1"/>
</dbReference>
<name>M1P8I7_DESSD</name>
<dbReference type="InterPro" id="IPR045357">
    <property type="entry name" value="Aminopeptidase_N-like_N"/>
</dbReference>
<dbReference type="Pfam" id="PF17432">
    <property type="entry name" value="DUF3458_C"/>
    <property type="match status" value="1"/>
</dbReference>
<comment type="catalytic activity">
    <reaction evidence="1">
        <text>Release of an N-terminal amino acid, Xaa-|-Yaa- from a peptide, amide or arylamide. Xaa is preferably Ala, but may be most amino acids including Pro (slow action). When a terminal hydrophobic residue is followed by a prolyl residue, the two may be released as an intact Xaa-Pro dipeptide.</text>
        <dbReference type="EC" id="3.4.11.2"/>
    </reaction>
</comment>
<keyword evidence="6 18" id="KW-0031">Aminopeptidase</keyword>
<keyword evidence="10" id="KW-0862">Zinc</keyword>
<dbReference type="Pfam" id="PF01433">
    <property type="entry name" value="Peptidase_M1"/>
    <property type="match status" value="1"/>
</dbReference>
<dbReference type="CDD" id="cd09600">
    <property type="entry name" value="M1_APN"/>
    <property type="match status" value="1"/>
</dbReference>
<dbReference type="Gene3D" id="1.10.390.10">
    <property type="entry name" value="Neutral Protease Domain 2"/>
    <property type="match status" value="1"/>
</dbReference>
<dbReference type="InterPro" id="IPR038438">
    <property type="entry name" value="PepN_Ig-like_sf"/>
</dbReference>
<dbReference type="GO" id="GO:0008237">
    <property type="term" value="F:metallopeptidase activity"/>
    <property type="evidence" value="ECO:0007669"/>
    <property type="project" value="UniProtKB-KW"/>
</dbReference>
<evidence type="ECO:0000259" key="16">
    <source>
        <dbReference type="Pfam" id="PF17432"/>
    </source>
</evidence>
<dbReference type="Pfam" id="PF17900">
    <property type="entry name" value="Peptidase_M1_N"/>
    <property type="match status" value="1"/>
</dbReference>
<dbReference type="InterPro" id="IPR042097">
    <property type="entry name" value="Aminopeptidase_N-like_N_sf"/>
</dbReference>
<feature type="domain" description="Peptidase M1 alanyl aminopeptidase Ig-like fold" evidence="15">
    <location>
        <begin position="450"/>
        <end position="545"/>
    </location>
</feature>
<dbReference type="FunFam" id="2.60.40.1840:FF:000001">
    <property type="entry name" value="Aminopeptidase N"/>
    <property type="match status" value="1"/>
</dbReference>
<feature type="domain" description="Aminopeptidase N-like N-terminal" evidence="17">
    <location>
        <begin position="99"/>
        <end position="192"/>
    </location>
</feature>
<dbReference type="InterPro" id="IPR001930">
    <property type="entry name" value="Peptidase_M1"/>
</dbReference>
<dbReference type="KEGG" id="dsf:UWK_03271"/>
<dbReference type="PANTHER" id="PTHR46322:SF1">
    <property type="entry name" value="PUROMYCIN-SENSITIVE AMINOPEPTIDASE"/>
    <property type="match status" value="1"/>
</dbReference>
<dbReference type="GO" id="GO:0008270">
    <property type="term" value="F:zinc ion binding"/>
    <property type="evidence" value="ECO:0007669"/>
    <property type="project" value="InterPro"/>
</dbReference>
<evidence type="ECO:0000256" key="2">
    <source>
        <dbReference type="ARBA" id="ARBA00001947"/>
    </source>
</evidence>
<dbReference type="InterPro" id="IPR012779">
    <property type="entry name" value="Peptidase_M1_pepN"/>
</dbReference>
<evidence type="ECO:0000256" key="11">
    <source>
        <dbReference type="ARBA" id="ARBA00023049"/>
    </source>
</evidence>
<keyword evidence="8" id="KW-0479">Metal-binding</keyword>
<dbReference type="Gene3D" id="1.25.50.10">
    <property type="entry name" value="Peptidase M1, alanyl aminopeptidase, C-terminal domain"/>
    <property type="match status" value="1"/>
</dbReference>
<dbReference type="PANTHER" id="PTHR46322">
    <property type="entry name" value="PUROMYCIN-SENSITIVE AMINOPEPTIDASE"/>
    <property type="match status" value="1"/>
</dbReference>
<gene>
    <name evidence="18" type="ordered locus">UWK_03271</name>
</gene>
<evidence type="ECO:0000256" key="4">
    <source>
        <dbReference type="ARBA" id="ARBA00012564"/>
    </source>
</evidence>
<dbReference type="GO" id="GO:0006508">
    <property type="term" value="P:proteolysis"/>
    <property type="evidence" value="ECO:0007669"/>
    <property type="project" value="UniProtKB-KW"/>
</dbReference>
<accession>M1P8I7</accession>
<dbReference type="Proteomes" id="UP000011721">
    <property type="component" value="Chromosome"/>
</dbReference>
<evidence type="ECO:0000256" key="6">
    <source>
        <dbReference type="ARBA" id="ARBA00022438"/>
    </source>
</evidence>
<dbReference type="InterPro" id="IPR014782">
    <property type="entry name" value="Peptidase_M1_dom"/>
</dbReference>
<evidence type="ECO:0000256" key="3">
    <source>
        <dbReference type="ARBA" id="ARBA00010136"/>
    </source>
</evidence>
<evidence type="ECO:0000256" key="5">
    <source>
        <dbReference type="ARBA" id="ARBA00015611"/>
    </source>
</evidence>
<dbReference type="EMBL" id="CP003985">
    <property type="protein sequence ID" value="AGF79798.1"/>
    <property type="molecule type" value="Genomic_DNA"/>
</dbReference>
<evidence type="ECO:0000256" key="1">
    <source>
        <dbReference type="ARBA" id="ARBA00000098"/>
    </source>
</evidence>
<proteinExistence type="inferred from homology"/>
<sequence>MSNTEHSTIYRKDYRVPDFLITDLNLNFILGKKDCVVKAKSVFQRNQEAKSNSNELFLNGENLELLFVAVDGSELPASRYRLEGKGMVLIDMPDSFVLEVSTRIYPDKNTALEGLYRSSGNFCTQCEAEGFRKITYYLDRPDVMARFVTRIEGDIVDCPVLLSNGNLVEEGMLEGGRHFAVWEDPFPKPCYLFALVAGDLIFIQDEFTTCSGRRIDLRIYVEAKNREKCGHAMTSLKKSMAWDEEVFGLEYDLDTYMIVAVDDFNMGAMENKGLNVFNSKYVLASPETATDQDYLGVEGVIAHEYFHNWTGNRVTCRDWFQLSLKEGLTVFRDQEFSSDMNSRPVQRIEDVRVLRSFQFREDSGPMAHSVRPDSYLEINNFYTVTVYNKGAEVIRMMHTLLGAEDFRKGIDLYFKRHDGQAVTCDDFVSAMATASDVDLDQFKLWYSQAGTPELTVTEEWDVEGQRYKVTLSQRCPSTPSQSMEDKKAFHIPISFGLLDSNGNDMELKNALLELKSAEETFTFEGIHEKPVLSLLRGFSAPVKVEPWQSREQLAFLMANDSDPFNRWDASFRLSESVILELTSVLQQNRQAVLDPLFIDAVRRILTDRESDKSLLGMALSLPEENYLAQQMKVIDPDNLHLARRFVRRELANLLQAEFRAVWEGNTNRGEYELTSEAMGRRRLQNVALSYLLAGERPDQSDVDMAMEQYENGNNMTDVIAVLSAMSHCDIPERGELLQNFYEKWKDDVLVMDKWLILQASSSLPSTLASVKDLMHHPAFSISNPNKVRSLIGAFGGNHVAFHNSKGEGYCFLADQIIDLDSRNPQIASRLTTPFSTWKRYDTVRQKLMKAQLQRIAEKEGLSGDVFEMVRRSLDT</sequence>
<dbReference type="STRING" id="1167006.UWK_03271"/>
<comment type="cofactor">
    <cofactor evidence="2">
        <name>Zn(2+)</name>
        <dbReference type="ChEBI" id="CHEBI:29105"/>
    </cofactor>
</comment>